<organism evidence="7 8">
    <name type="scientific">Vicia faba</name>
    <name type="common">Broad bean</name>
    <name type="synonym">Faba vulgaris</name>
    <dbReference type="NCBI Taxonomy" id="3906"/>
    <lineage>
        <taxon>Eukaryota</taxon>
        <taxon>Viridiplantae</taxon>
        <taxon>Streptophyta</taxon>
        <taxon>Embryophyta</taxon>
        <taxon>Tracheophyta</taxon>
        <taxon>Spermatophyta</taxon>
        <taxon>Magnoliopsida</taxon>
        <taxon>eudicotyledons</taxon>
        <taxon>Gunneridae</taxon>
        <taxon>Pentapetalae</taxon>
        <taxon>rosids</taxon>
        <taxon>fabids</taxon>
        <taxon>Fabales</taxon>
        <taxon>Fabaceae</taxon>
        <taxon>Papilionoideae</taxon>
        <taxon>50 kb inversion clade</taxon>
        <taxon>NPAAA clade</taxon>
        <taxon>Hologalegina</taxon>
        <taxon>IRL clade</taxon>
        <taxon>Fabeae</taxon>
        <taxon>Vicia</taxon>
    </lineage>
</organism>
<dbReference type="Gene3D" id="3.80.10.10">
    <property type="entry name" value="Ribonuclease Inhibitor"/>
    <property type="match status" value="2"/>
</dbReference>
<name>A0AAV0ZGQ6_VICFA</name>
<reference evidence="7 8" key="1">
    <citation type="submission" date="2023-01" db="EMBL/GenBank/DDBJ databases">
        <authorList>
            <person name="Kreplak J."/>
        </authorList>
    </citation>
    <scope>NUCLEOTIDE SEQUENCE [LARGE SCALE GENOMIC DNA]</scope>
</reference>
<keyword evidence="2" id="KW-0547">Nucleotide-binding</keyword>
<keyword evidence="4" id="KW-0732">Signal</keyword>
<dbReference type="Pfam" id="PF18052">
    <property type="entry name" value="Rx_N"/>
    <property type="match status" value="1"/>
</dbReference>
<dbReference type="GO" id="GO:0000166">
    <property type="term" value="F:nucleotide binding"/>
    <property type="evidence" value="ECO:0007669"/>
    <property type="project" value="UniProtKB-KW"/>
</dbReference>
<dbReference type="Proteomes" id="UP001157006">
    <property type="component" value="Chromosome 2"/>
</dbReference>
<dbReference type="SUPFAM" id="SSF52058">
    <property type="entry name" value="L domain-like"/>
    <property type="match status" value="1"/>
</dbReference>
<evidence type="ECO:0000313" key="8">
    <source>
        <dbReference type="Proteomes" id="UP001157006"/>
    </source>
</evidence>
<dbReference type="EMBL" id="OX451737">
    <property type="protein sequence ID" value="CAI8596064.1"/>
    <property type="molecule type" value="Genomic_DNA"/>
</dbReference>
<feature type="signal peptide" evidence="4">
    <location>
        <begin position="1"/>
        <end position="24"/>
    </location>
</feature>
<feature type="domain" description="R13L1/DRL21-like LRR repeat region" evidence="6">
    <location>
        <begin position="216"/>
        <end position="345"/>
    </location>
</feature>
<evidence type="ECO:0000256" key="4">
    <source>
        <dbReference type="SAM" id="SignalP"/>
    </source>
</evidence>
<dbReference type="InterPro" id="IPR056789">
    <property type="entry name" value="LRR_R13L1-DRL21"/>
</dbReference>
<dbReference type="Gene3D" id="1.20.5.4130">
    <property type="match status" value="1"/>
</dbReference>
<dbReference type="PANTHER" id="PTHR47186:SF26">
    <property type="entry name" value="LEUCINE-RICH REPEAT DOMAIN, L DOMAIN-CONTAINING PROTEIN-RELATED"/>
    <property type="match status" value="1"/>
</dbReference>
<dbReference type="GO" id="GO:0006952">
    <property type="term" value="P:defense response"/>
    <property type="evidence" value="ECO:0007669"/>
    <property type="project" value="UniProtKB-KW"/>
</dbReference>
<evidence type="ECO:0000259" key="5">
    <source>
        <dbReference type="Pfam" id="PF18052"/>
    </source>
</evidence>
<dbReference type="PANTHER" id="PTHR47186">
    <property type="entry name" value="LEUCINE-RICH REPEAT-CONTAINING PROTEIN 57"/>
    <property type="match status" value="1"/>
</dbReference>
<dbReference type="InterPro" id="IPR041118">
    <property type="entry name" value="Rx_N"/>
</dbReference>
<keyword evidence="1" id="KW-0677">Repeat</keyword>
<evidence type="ECO:0000256" key="1">
    <source>
        <dbReference type="ARBA" id="ARBA00022737"/>
    </source>
</evidence>
<accession>A0AAV0ZGQ6</accession>
<feature type="chain" id="PRO_5043314671" description="Rx N-terminal domain-containing protein" evidence="4">
    <location>
        <begin position="25"/>
        <end position="546"/>
    </location>
</feature>
<dbReference type="Pfam" id="PF25019">
    <property type="entry name" value="LRR_R13L1-DRL21"/>
    <property type="match status" value="1"/>
</dbReference>
<evidence type="ECO:0000259" key="6">
    <source>
        <dbReference type="Pfam" id="PF25019"/>
    </source>
</evidence>
<keyword evidence="8" id="KW-1185">Reference proteome</keyword>
<proteinExistence type="predicted"/>
<dbReference type="InterPro" id="IPR032675">
    <property type="entry name" value="LRR_dom_sf"/>
</dbReference>
<evidence type="ECO:0000313" key="7">
    <source>
        <dbReference type="EMBL" id="CAI8596064.1"/>
    </source>
</evidence>
<evidence type="ECO:0000256" key="2">
    <source>
        <dbReference type="ARBA" id="ARBA00022741"/>
    </source>
</evidence>
<sequence>MKEMIVGAFLSTLFGVVLERLASSNLIDYFRRVKLDTLVDNLESTLNSINQVLDDAEKKQYENPDVKTWLGDVKHAMYEADQLLDEIATDAPLKKMRIESQPSTSSIFNFIPTFINPFKSRLTELIENLDYLAEQKDKLQLKKRVCVYNEDGVNSELSERLPTTYLVDASQIYGRDADKDEMIKFLLSKNANDNQVPVVSIVGLGGMVGEQNGSDLKELEKLNHLHGTIYIKGLGKVIDPADAATANLKDKKYLQEIQMIFDGGREEMDGSLVERNVFVLKALQPNSNLKRLTIENYNGNMFPNWLRDFHLSNLISLKLQNCGLCSHLPPLGQLPFLKELSISGCKGIKIIGQEFYGNNSTNVPFKSLEVLELKSMINWEEWFCLEGFPLLKNLNIRYCPKLKRALPQHLPSLLSLEIYDCEELEASTPEGGLPSNLRDLKIVNCPKLIASREELGLFQLNSLEWFKVGDKFENVESFPEENLLPPTLKFLYLYDCSKLGIINYKGLPNSLQSLSSKRCPLLKEQFQKEEGESWHRISHIRYVEFG</sequence>
<dbReference type="AlphaFoldDB" id="A0AAV0ZGQ6"/>
<evidence type="ECO:0008006" key="9">
    <source>
        <dbReference type="Google" id="ProtNLM"/>
    </source>
</evidence>
<feature type="domain" description="Disease resistance N-terminal" evidence="5">
    <location>
        <begin position="15"/>
        <end position="100"/>
    </location>
</feature>
<evidence type="ECO:0000256" key="3">
    <source>
        <dbReference type="ARBA" id="ARBA00022821"/>
    </source>
</evidence>
<keyword evidence="3" id="KW-0611">Plant defense</keyword>
<protein>
    <recommendedName>
        <fullName evidence="9">Rx N-terminal domain-containing protein</fullName>
    </recommendedName>
</protein>
<gene>
    <name evidence="7" type="ORF">VFH_II016840</name>
</gene>